<dbReference type="InterPro" id="IPR001611">
    <property type="entry name" value="Leu-rich_rpt"/>
</dbReference>
<evidence type="ECO:0000313" key="13">
    <source>
        <dbReference type="Proteomes" id="UP000818029"/>
    </source>
</evidence>
<keyword evidence="3" id="KW-1003">Cell membrane</keyword>
<dbReference type="GeneID" id="107887698"/>
<dbReference type="Gene3D" id="3.80.10.10">
    <property type="entry name" value="Ribonuclease Inhibitor"/>
    <property type="match status" value="2"/>
</dbReference>
<sequence>MAAAKIKQSCKTEFAKLKQEVSKQKKTKQSKSIQLSTDLSDVDPAQASNWLQVLNTLPFLKILYLSGCQLPQVPPPIHLNLSSLAILDLSLNDIENSLGESIFHGLVNMTSLRHLDLSNNLFNSSIPESLYSLDSLQFLNLGSNKLRGKLSSAIGNMTSAIDLDLSDNKLEGPIPITMGNLCNLKSIIFSELNLYQDVSTILAVLSGCVSNQLDKLDLSGCHLSGQLTNQLRNFKSLKELHLSRNSVSGPIPISIAELSSLRVLELDQNQLKGQLPRSINELTNLEIHDISTNLLEGVVSETHIGNLPKLKVFQASKNSFVLRVSPDWIPPFELELLGLRSWNVGLMFPLWLHSQKHLRDLDISGSRITDSIPDWLWNFSSPFQYLNLSHNQIHGQIPGIPWAMSVDSVVDLSFNLLSGPLPQISPNVFFLDMSNNNLSGSLSPLLCYKFKETMGTVILNLGENFLSGGIPDCWLNWQNLHVIKLSNNRLNGSIPSSMGTLQSIVSLHLQKNHLSGEIPLSLNNCTDLILLDAGENELHGNIPRWIGDGLRKLVVLSLRSNKFSGYIPDELCAIGSLQVLDLADNNLIGSIPRCVSTFVATIVMKGQMLEYSTNLNLVRSIDLSNNKLSGEIPVEVTSLFEFQALNLSHNLLCGTILDRIGELRSLESVDFSINKLSGSIPESMSYLTFLSHLNLSFNNLSGVIPLSTQLQSFDSSCYAGNQLCGFPVPNMCPDNGTIHGVGHGGGNGNENETDWFWSGLVVGFVIGFWSVFGPLMFDKRWRSIYTLFGSQTNVENH</sequence>
<dbReference type="InterPro" id="IPR003591">
    <property type="entry name" value="Leu-rich_rpt_typical-subtyp"/>
</dbReference>
<dbReference type="SUPFAM" id="SSF52047">
    <property type="entry name" value="RNI-like"/>
    <property type="match status" value="2"/>
</dbReference>
<dbReference type="InterPro" id="IPR032675">
    <property type="entry name" value="LRR_dom_sf"/>
</dbReference>
<dbReference type="InterPro" id="IPR046956">
    <property type="entry name" value="RLP23-like"/>
</dbReference>
<dbReference type="Pfam" id="PF00560">
    <property type="entry name" value="LRR_1"/>
    <property type="match status" value="12"/>
</dbReference>
<evidence type="ECO:0000313" key="14">
    <source>
        <dbReference type="RefSeq" id="XP_040934446.1"/>
    </source>
</evidence>
<evidence type="ECO:0000256" key="7">
    <source>
        <dbReference type="ARBA" id="ARBA00022737"/>
    </source>
</evidence>
<keyword evidence="5 12" id="KW-0812">Transmembrane</keyword>
<evidence type="ECO:0000256" key="5">
    <source>
        <dbReference type="ARBA" id="ARBA00022692"/>
    </source>
</evidence>
<reference evidence="14" key="2">
    <citation type="submission" date="2025-08" db="UniProtKB">
        <authorList>
            <consortium name="RefSeq"/>
        </authorList>
    </citation>
    <scope>IDENTIFICATION</scope>
</reference>
<evidence type="ECO:0000256" key="10">
    <source>
        <dbReference type="ARBA" id="ARBA00023170"/>
    </source>
</evidence>
<evidence type="ECO:0000256" key="3">
    <source>
        <dbReference type="ARBA" id="ARBA00022475"/>
    </source>
</evidence>
<evidence type="ECO:0000256" key="4">
    <source>
        <dbReference type="ARBA" id="ARBA00022614"/>
    </source>
</evidence>
<evidence type="ECO:0000256" key="12">
    <source>
        <dbReference type="SAM" id="Phobius"/>
    </source>
</evidence>
<gene>
    <name evidence="14" type="primary">LOC107887698</name>
</gene>
<comment type="subcellular location">
    <subcellularLocation>
        <location evidence="1">Cell membrane</location>
        <topology evidence="1">Single-pass type I membrane protein</topology>
    </subcellularLocation>
</comment>
<evidence type="ECO:0000256" key="2">
    <source>
        <dbReference type="ARBA" id="ARBA00009592"/>
    </source>
</evidence>
<keyword evidence="8 12" id="KW-1133">Transmembrane helix</keyword>
<evidence type="ECO:0000256" key="11">
    <source>
        <dbReference type="ARBA" id="ARBA00023180"/>
    </source>
</evidence>
<keyword evidence="6" id="KW-0732">Signal</keyword>
<evidence type="ECO:0000256" key="8">
    <source>
        <dbReference type="ARBA" id="ARBA00022989"/>
    </source>
</evidence>
<keyword evidence="9 12" id="KW-0472">Membrane</keyword>
<reference evidence="13" key="1">
    <citation type="journal article" date="2020" name="Nat. Genet.">
        <title>Genomic diversifications of five Gossypium allopolyploid species and their impact on cotton improvement.</title>
        <authorList>
            <person name="Chen Z.J."/>
            <person name="Sreedasyam A."/>
            <person name="Ando A."/>
            <person name="Song Q."/>
            <person name="De Santiago L.M."/>
            <person name="Hulse-Kemp A.M."/>
            <person name="Ding M."/>
            <person name="Ye W."/>
            <person name="Kirkbride R.C."/>
            <person name="Jenkins J."/>
            <person name="Plott C."/>
            <person name="Lovell J."/>
            <person name="Lin Y.M."/>
            <person name="Vaughn R."/>
            <person name="Liu B."/>
            <person name="Simpson S."/>
            <person name="Scheffler B.E."/>
            <person name="Wen L."/>
            <person name="Saski C.A."/>
            <person name="Grover C.E."/>
            <person name="Hu G."/>
            <person name="Conover J.L."/>
            <person name="Carlson J.W."/>
            <person name="Shu S."/>
            <person name="Boston L.B."/>
            <person name="Williams M."/>
            <person name="Peterson D.G."/>
            <person name="McGee K."/>
            <person name="Jones D.C."/>
            <person name="Wendel J.F."/>
            <person name="Stelly D.M."/>
            <person name="Grimwood J."/>
            <person name="Schmutz J."/>
        </authorList>
    </citation>
    <scope>NUCLEOTIDE SEQUENCE [LARGE SCALE GENOMIC DNA]</scope>
    <source>
        <strain evidence="13">cv. TM-1</strain>
    </source>
</reference>
<comment type="similarity">
    <text evidence="2">Belongs to the RLP family.</text>
</comment>
<protein>
    <submittedName>
        <fullName evidence="14">Receptor-like protein EIX1</fullName>
    </submittedName>
</protein>
<dbReference type="Proteomes" id="UP000818029">
    <property type="component" value="Chromosome A10"/>
</dbReference>
<keyword evidence="10" id="KW-0675">Receptor</keyword>
<dbReference type="PANTHER" id="PTHR48063">
    <property type="entry name" value="LRR RECEPTOR-LIKE KINASE"/>
    <property type="match status" value="1"/>
</dbReference>
<feature type="transmembrane region" description="Helical" evidence="12">
    <location>
        <begin position="755"/>
        <end position="777"/>
    </location>
</feature>
<dbReference type="SMART" id="SM00369">
    <property type="entry name" value="LRR_TYP"/>
    <property type="match status" value="8"/>
</dbReference>
<keyword evidence="13" id="KW-1185">Reference proteome</keyword>
<keyword evidence="11" id="KW-0325">Glycoprotein</keyword>
<proteinExistence type="inferred from homology"/>
<dbReference type="PANTHER" id="PTHR48063:SF98">
    <property type="entry name" value="LRR RECEPTOR-LIKE SERINE_THREONINE-PROTEIN KINASE FLS2"/>
    <property type="match status" value="1"/>
</dbReference>
<name>A0ABM2YVB9_GOSHI</name>
<evidence type="ECO:0000256" key="6">
    <source>
        <dbReference type="ARBA" id="ARBA00022729"/>
    </source>
</evidence>
<keyword evidence="7" id="KW-0677">Repeat</keyword>
<dbReference type="RefSeq" id="XP_040934446.1">
    <property type="nucleotide sequence ID" value="XM_041078512.1"/>
</dbReference>
<organism evidence="13 14">
    <name type="scientific">Gossypium hirsutum</name>
    <name type="common">Upland cotton</name>
    <name type="synonym">Gossypium mexicanum</name>
    <dbReference type="NCBI Taxonomy" id="3635"/>
    <lineage>
        <taxon>Eukaryota</taxon>
        <taxon>Viridiplantae</taxon>
        <taxon>Streptophyta</taxon>
        <taxon>Embryophyta</taxon>
        <taxon>Tracheophyta</taxon>
        <taxon>Spermatophyta</taxon>
        <taxon>Magnoliopsida</taxon>
        <taxon>eudicotyledons</taxon>
        <taxon>Gunneridae</taxon>
        <taxon>Pentapetalae</taxon>
        <taxon>rosids</taxon>
        <taxon>malvids</taxon>
        <taxon>Malvales</taxon>
        <taxon>Malvaceae</taxon>
        <taxon>Malvoideae</taxon>
        <taxon>Gossypium</taxon>
    </lineage>
</organism>
<accession>A0ABM2YVB9</accession>
<keyword evidence="4" id="KW-0433">Leucine-rich repeat</keyword>
<evidence type="ECO:0000256" key="9">
    <source>
        <dbReference type="ARBA" id="ARBA00023136"/>
    </source>
</evidence>
<evidence type="ECO:0000256" key="1">
    <source>
        <dbReference type="ARBA" id="ARBA00004251"/>
    </source>
</evidence>